<feature type="domain" description="Prepilin peptidase A24 N-terminal" evidence="9">
    <location>
        <begin position="13"/>
        <end position="95"/>
    </location>
</feature>
<keyword evidence="4 7" id="KW-0812">Transmembrane</keyword>
<comment type="similarity">
    <text evidence="2">Belongs to the peptidase A24 family.</text>
</comment>
<evidence type="ECO:0000256" key="2">
    <source>
        <dbReference type="ARBA" id="ARBA00005801"/>
    </source>
</evidence>
<dbReference type="RefSeq" id="WP_090081868.1">
    <property type="nucleotide sequence ID" value="NZ_FOMR01000002.1"/>
</dbReference>
<evidence type="ECO:0000256" key="1">
    <source>
        <dbReference type="ARBA" id="ARBA00004651"/>
    </source>
</evidence>
<evidence type="ECO:0000256" key="6">
    <source>
        <dbReference type="ARBA" id="ARBA00023136"/>
    </source>
</evidence>
<keyword evidence="11" id="KW-1185">Reference proteome</keyword>
<dbReference type="AlphaFoldDB" id="A0A1I1TQJ0"/>
<dbReference type="Pfam" id="PF06750">
    <property type="entry name" value="A24_N_bact"/>
    <property type="match status" value="1"/>
</dbReference>
<sequence>MTPHLTLTLLFFLLGLVFGSFFNVVGLRAPQKLPFTADRSICPHCKNQLSWCELIPLLSFIFQSGKCRHCQHGISIMYPAIELITGLLFAFAYIKLGLQIELIAALLLIALLVIVFVSDMRYMLIPNNVLLFFFPLFILIRIVSPLTPWWSPIMGALTGGAIIVIIILASRGGMGGGDMKLFVIIGIVLGLDNTLLTLLLASVFGMVVGVVLLSLKIINRKQPVPFGPYIAAAAIVAYFYGEPIVAWYFNFLS</sequence>
<accession>A0A1I1TQJ0</accession>
<dbReference type="InterPro" id="IPR000045">
    <property type="entry name" value="Prepilin_IV_endopep_pep"/>
</dbReference>
<dbReference type="InterPro" id="IPR010627">
    <property type="entry name" value="Prepilin_pept_A24_N"/>
</dbReference>
<dbReference type="Pfam" id="PF01478">
    <property type="entry name" value="Peptidase_A24"/>
    <property type="match status" value="1"/>
</dbReference>
<dbReference type="PANTHER" id="PTHR30487">
    <property type="entry name" value="TYPE 4 PREPILIN-LIKE PROTEINS LEADER PEPTIDE-PROCESSING ENZYME"/>
    <property type="match status" value="1"/>
</dbReference>
<dbReference type="STRING" id="640948.SAMN05216238_102396"/>
<dbReference type="GO" id="GO:0006465">
    <property type="term" value="P:signal peptide processing"/>
    <property type="evidence" value="ECO:0007669"/>
    <property type="project" value="TreeGrafter"/>
</dbReference>
<name>A0A1I1TQJ0_9BACI</name>
<evidence type="ECO:0000256" key="4">
    <source>
        <dbReference type="ARBA" id="ARBA00022692"/>
    </source>
</evidence>
<feature type="transmembrane region" description="Helical" evidence="7">
    <location>
        <begin position="181"/>
        <end position="214"/>
    </location>
</feature>
<evidence type="ECO:0000313" key="11">
    <source>
        <dbReference type="Proteomes" id="UP000199474"/>
    </source>
</evidence>
<evidence type="ECO:0000259" key="9">
    <source>
        <dbReference type="Pfam" id="PF06750"/>
    </source>
</evidence>
<feature type="transmembrane region" description="Helical" evidence="7">
    <location>
        <begin position="6"/>
        <end position="25"/>
    </location>
</feature>
<dbReference type="EMBL" id="FOMR01000002">
    <property type="protein sequence ID" value="SFD60867.1"/>
    <property type="molecule type" value="Genomic_DNA"/>
</dbReference>
<dbReference type="PANTHER" id="PTHR30487:SF0">
    <property type="entry name" value="PREPILIN LEADER PEPTIDASE_N-METHYLTRANSFERASE-RELATED"/>
    <property type="match status" value="1"/>
</dbReference>
<dbReference type="Gene3D" id="1.20.120.1220">
    <property type="match status" value="1"/>
</dbReference>
<evidence type="ECO:0000256" key="7">
    <source>
        <dbReference type="SAM" id="Phobius"/>
    </source>
</evidence>
<reference evidence="11" key="1">
    <citation type="submission" date="2016-10" db="EMBL/GenBank/DDBJ databases">
        <authorList>
            <person name="Varghese N."/>
            <person name="Submissions S."/>
        </authorList>
    </citation>
    <scope>NUCLEOTIDE SEQUENCE [LARGE SCALE GENOMIC DNA]</scope>
    <source>
        <strain evidence="11">DSM 22530</strain>
    </source>
</reference>
<gene>
    <name evidence="10" type="ORF">SAMN05216238_102396</name>
</gene>
<comment type="subcellular location">
    <subcellularLocation>
        <location evidence="1">Cell membrane</location>
        <topology evidence="1">Multi-pass membrane protein</topology>
    </subcellularLocation>
</comment>
<feature type="transmembrane region" description="Helical" evidence="7">
    <location>
        <begin position="76"/>
        <end position="94"/>
    </location>
</feature>
<keyword evidence="3" id="KW-1003">Cell membrane</keyword>
<keyword evidence="6 7" id="KW-0472">Membrane</keyword>
<feature type="transmembrane region" description="Helical" evidence="7">
    <location>
        <begin position="149"/>
        <end position="169"/>
    </location>
</feature>
<keyword evidence="5 7" id="KW-1133">Transmembrane helix</keyword>
<proteinExistence type="inferred from homology"/>
<feature type="transmembrane region" description="Helical" evidence="7">
    <location>
        <begin position="124"/>
        <end position="143"/>
    </location>
</feature>
<evidence type="ECO:0000256" key="3">
    <source>
        <dbReference type="ARBA" id="ARBA00022475"/>
    </source>
</evidence>
<feature type="domain" description="Prepilin type IV endopeptidase peptidase" evidence="8">
    <location>
        <begin position="106"/>
        <end position="210"/>
    </location>
</feature>
<dbReference type="InterPro" id="IPR050882">
    <property type="entry name" value="Prepilin_peptidase/N-MTase"/>
</dbReference>
<dbReference type="OrthoDB" id="9789291at2"/>
<evidence type="ECO:0000256" key="5">
    <source>
        <dbReference type="ARBA" id="ARBA00022989"/>
    </source>
</evidence>
<protein>
    <submittedName>
        <fullName evidence="10">Type 4 prepilin peptidase 1 Aspartic peptidase. MEROPS family A24A</fullName>
    </submittedName>
</protein>
<evidence type="ECO:0000259" key="8">
    <source>
        <dbReference type="Pfam" id="PF01478"/>
    </source>
</evidence>
<dbReference type="Proteomes" id="UP000199474">
    <property type="component" value="Unassembled WGS sequence"/>
</dbReference>
<dbReference type="GO" id="GO:0005886">
    <property type="term" value="C:plasma membrane"/>
    <property type="evidence" value="ECO:0007669"/>
    <property type="project" value="UniProtKB-SubCell"/>
</dbReference>
<evidence type="ECO:0000313" key="10">
    <source>
        <dbReference type="EMBL" id="SFD60867.1"/>
    </source>
</evidence>
<dbReference type="GO" id="GO:0004190">
    <property type="term" value="F:aspartic-type endopeptidase activity"/>
    <property type="evidence" value="ECO:0007669"/>
    <property type="project" value="InterPro"/>
</dbReference>
<feature type="transmembrane region" description="Helical" evidence="7">
    <location>
        <begin position="226"/>
        <end position="249"/>
    </location>
</feature>
<organism evidence="10 11">
    <name type="scientific">Lentibacillus persicus</name>
    <dbReference type="NCBI Taxonomy" id="640948"/>
    <lineage>
        <taxon>Bacteria</taxon>
        <taxon>Bacillati</taxon>
        <taxon>Bacillota</taxon>
        <taxon>Bacilli</taxon>
        <taxon>Bacillales</taxon>
        <taxon>Bacillaceae</taxon>
        <taxon>Lentibacillus</taxon>
    </lineage>
</organism>
<feature type="transmembrane region" description="Helical" evidence="7">
    <location>
        <begin position="100"/>
        <end position="117"/>
    </location>
</feature>